<evidence type="ECO:0000313" key="4">
    <source>
        <dbReference type="Proteomes" id="UP001428341"/>
    </source>
</evidence>
<protein>
    <submittedName>
        <fullName evidence="3">Uncharacterized protein</fullName>
    </submittedName>
</protein>
<feature type="chain" id="PRO_5042843265" evidence="2">
    <location>
        <begin position="20"/>
        <end position="249"/>
    </location>
</feature>
<feature type="signal peptide" evidence="2">
    <location>
        <begin position="1"/>
        <end position="19"/>
    </location>
</feature>
<dbReference type="Pfam" id="PF00227">
    <property type="entry name" value="Proteasome"/>
    <property type="match status" value="1"/>
</dbReference>
<evidence type="ECO:0000256" key="1">
    <source>
        <dbReference type="SAM" id="MobiDB-lite"/>
    </source>
</evidence>
<proteinExistence type="predicted"/>
<dbReference type="GO" id="GO:0005839">
    <property type="term" value="C:proteasome core complex"/>
    <property type="evidence" value="ECO:0007669"/>
    <property type="project" value="InterPro"/>
</dbReference>
<dbReference type="AlphaFoldDB" id="A0AAP0MX43"/>
<gene>
    <name evidence="3" type="ORF">WN944_021616</name>
</gene>
<dbReference type="EMBL" id="JBCGBO010000001">
    <property type="protein sequence ID" value="KAK9228662.1"/>
    <property type="molecule type" value="Genomic_DNA"/>
</dbReference>
<evidence type="ECO:0000313" key="3">
    <source>
        <dbReference type="EMBL" id="KAK9228662.1"/>
    </source>
</evidence>
<keyword evidence="4" id="KW-1185">Reference proteome</keyword>
<name>A0AAP0MX43_9ROSI</name>
<dbReference type="Proteomes" id="UP001428341">
    <property type="component" value="Unassembled WGS sequence"/>
</dbReference>
<organism evidence="3 4">
    <name type="scientific">Citrus x changshan-huyou</name>
    <dbReference type="NCBI Taxonomy" id="2935761"/>
    <lineage>
        <taxon>Eukaryota</taxon>
        <taxon>Viridiplantae</taxon>
        <taxon>Streptophyta</taxon>
        <taxon>Embryophyta</taxon>
        <taxon>Tracheophyta</taxon>
        <taxon>Spermatophyta</taxon>
        <taxon>Magnoliopsida</taxon>
        <taxon>eudicotyledons</taxon>
        <taxon>Gunneridae</taxon>
        <taxon>Pentapetalae</taxon>
        <taxon>rosids</taxon>
        <taxon>malvids</taxon>
        <taxon>Sapindales</taxon>
        <taxon>Rutaceae</taxon>
        <taxon>Aurantioideae</taxon>
        <taxon>Citrus</taxon>
    </lineage>
</organism>
<feature type="region of interest" description="Disordered" evidence="1">
    <location>
        <begin position="228"/>
        <end position="249"/>
    </location>
</feature>
<dbReference type="Gene3D" id="3.60.20.10">
    <property type="entry name" value="Glutamine Phosphoribosylpyrophosphate, subunit 1, domain 1"/>
    <property type="match status" value="1"/>
</dbReference>
<dbReference type="GO" id="GO:0051603">
    <property type="term" value="P:proteolysis involved in protein catabolic process"/>
    <property type="evidence" value="ECO:0007669"/>
    <property type="project" value="InterPro"/>
</dbReference>
<reference evidence="3 4" key="1">
    <citation type="submission" date="2024-05" db="EMBL/GenBank/DDBJ databases">
        <title>Haplotype-resolved chromosome-level genome assembly of Huyou (Citrus changshanensis).</title>
        <authorList>
            <person name="Miao C."/>
            <person name="Chen W."/>
            <person name="Wu Y."/>
            <person name="Wang L."/>
            <person name="Zhao S."/>
            <person name="Grierson D."/>
            <person name="Xu C."/>
            <person name="Chen K."/>
        </authorList>
    </citation>
    <scope>NUCLEOTIDE SEQUENCE [LARGE SCALE GENOMIC DNA]</scope>
    <source>
        <strain evidence="3">01-14</strain>
        <tissue evidence="3">Leaf</tissue>
    </source>
</reference>
<accession>A0AAP0MX43</accession>
<evidence type="ECO:0000256" key="2">
    <source>
        <dbReference type="SAM" id="SignalP"/>
    </source>
</evidence>
<dbReference type="InterPro" id="IPR001353">
    <property type="entry name" value="Proteasome_sua/b"/>
</dbReference>
<comment type="caution">
    <text evidence="3">The sequence shown here is derived from an EMBL/GenBank/DDBJ whole genome shotgun (WGS) entry which is preliminary data.</text>
</comment>
<sequence length="249" mass="28438">MKVKYMYLLSCQCVLFGLGEWIINGGICDVFLEDDCQVAWPTVLRYFTLSQIIRIKICRLLQHTRATEGPIVCDKNCEKIHYMTPNIYCCGAGTAADTEAVIGFTEVLQRNRRRMTWPPKQVPTSPLTSGEGAGCFTIPTRRFASFLLLNLLPRTDPNHFAFKDGTRKNLPQEVEKNYFCDKFKRLIINFLGFKWISHDSEFPGRIILSVVKAWKRNFVFIMHKEPKVSGTTNGKSTLNFSSPATIKPQ</sequence>
<dbReference type="SUPFAM" id="SSF56235">
    <property type="entry name" value="N-terminal nucleophile aminohydrolases (Ntn hydrolases)"/>
    <property type="match status" value="1"/>
</dbReference>
<keyword evidence="2" id="KW-0732">Signal</keyword>
<dbReference type="InterPro" id="IPR029055">
    <property type="entry name" value="Ntn_hydrolases_N"/>
</dbReference>
<feature type="compositionally biased region" description="Polar residues" evidence="1">
    <location>
        <begin position="229"/>
        <end position="249"/>
    </location>
</feature>